<dbReference type="GO" id="GO:0030014">
    <property type="term" value="C:CCR4-NOT complex"/>
    <property type="evidence" value="ECO:0007669"/>
    <property type="project" value="InterPro"/>
</dbReference>
<dbReference type="FunFam" id="1.25.10.10:FF:000014">
    <property type="entry name" value="Cell differentiation protein RCD1"/>
    <property type="match status" value="1"/>
</dbReference>
<dbReference type="InterPro" id="IPR016024">
    <property type="entry name" value="ARM-type_fold"/>
</dbReference>
<evidence type="ECO:0000256" key="2">
    <source>
        <dbReference type="SAM" id="MobiDB-lite"/>
    </source>
</evidence>
<organism evidence="3 4">
    <name type="scientific">Fusarium zealandicum</name>
    <dbReference type="NCBI Taxonomy" id="1053134"/>
    <lineage>
        <taxon>Eukaryota</taxon>
        <taxon>Fungi</taxon>
        <taxon>Dikarya</taxon>
        <taxon>Ascomycota</taxon>
        <taxon>Pezizomycotina</taxon>
        <taxon>Sordariomycetes</taxon>
        <taxon>Hypocreomycetidae</taxon>
        <taxon>Hypocreales</taxon>
        <taxon>Nectriaceae</taxon>
        <taxon>Fusarium</taxon>
        <taxon>Fusarium staphyleae species complex</taxon>
    </lineage>
</organism>
<dbReference type="SUPFAM" id="SSF48371">
    <property type="entry name" value="ARM repeat"/>
    <property type="match status" value="1"/>
</dbReference>
<keyword evidence="4" id="KW-1185">Reference proteome</keyword>
<dbReference type="Pfam" id="PF04078">
    <property type="entry name" value="Rcd1"/>
    <property type="match status" value="2"/>
</dbReference>
<dbReference type="PANTHER" id="PTHR12262">
    <property type="entry name" value="CCR4-NOT TRANSCRIPTION COMPLEX SUBUNIT 9"/>
    <property type="match status" value="1"/>
</dbReference>
<evidence type="ECO:0000313" key="4">
    <source>
        <dbReference type="Proteomes" id="UP000635477"/>
    </source>
</evidence>
<dbReference type="AlphaFoldDB" id="A0A8H4UQ32"/>
<dbReference type="GO" id="GO:0006402">
    <property type="term" value="P:mRNA catabolic process"/>
    <property type="evidence" value="ECO:0007669"/>
    <property type="project" value="InterPro"/>
</dbReference>
<protein>
    <recommendedName>
        <fullName evidence="5">Cell differentiation protein rcd1</fullName>
    </recommendedName>
</protein>
<dbReference type="InterPro" id="IPR007216">
    <property type="entry name" value="CNOT9"/>
</dbReference>
<accession>A0A8H4UQ32</accession>
<reference evidence="3" key="2">
    <citation type="submission" date="2020-05" db="EMBL/GenBank/DDBJ databases">
        <authorList>
            <person name="Kim H.-S."/>
            <person name="Proctor R.H."/>
            <person name="Brown D.W."/>
        </authorList>
    </citation>
    <scope>NUCLEOTIDE SEQUENCE</scope>
    <source>
        <strain evidence="3">NRRL 22465</strain>
    </source>
</reference>
<evidence type="ECO:0008006" key="5">
    <source>
        <dbReference type="Google" id="ProtNLM"/>
    </source>
</evidence>
<dbReference type="Gene3D" id="1.25.10.10">
    <property type="entry name" value="Leucine-rich Repeat Variant"/>
    <property type="match status" value="1"/>
</dbReference>
<name>A0A8H4UQ32_9HYPO</name>
<feature type="region of interest" description="Disordered" evidence="2">
    <location>
        <begin position="1"/>
        <end position="45"/>
    </location>
</feature>
<dbReference type="OrthoDB" id="1183224at2759"/>
<dbReference type="Proteomes" id="UP000635477">
    <property type="component" value="Unassembled WGS sequence"/>
</dbReference>
<proteinExistence type="inferred from homology"/>
<reference evidence="3" key="1">
    <citation type="journal article" date="2020" name="BMC Genomics">
        <title>Correction to: Identification and distribution of gene clusters required for synthesis of sphingolipid metabolism inhibitors in diverse species of the filamentous fungus Fusarium.</title>
        <authorList>
            <person name="Kim H.S."/>
            <person name="Lohmar J.M."/>
            <person name="Busman M."/>
            <person name="Brown D.W."/>
            <person name="Naumann T.A."/>
            <person name="Divon H.H."/>
            <person name="Lysoe E."/>
            <person name="Uhlig S."/>
            <person name="Proctor R.H."/>
        </authorList>
    </citation>
    <scope>NUCLEOTIDE SEQUENCE</scope>
    <source>
        <strain evidence="3">NRRL 22465</strain>
    </source>
</reference>
<comment type="caution">
    <text evidence="3">The sequence shown here is derived from an EMBL/GenBank/DDBJ whole genome shotgun (WGS) entry which is preliminary data.</text>
</comment>
<feature type="compositionally biased region" description="Polar residues" evidence="2">
    <location>
        <begin position="13"/>
        <end position="24"/>
    </location>
</feature>
<sequence length="394" mass="43625">MMPAAHVYGHHQFNPQGGDSSWMHQQPGAHHSHAQQQQQQQQQQQVAAAAAAAAVQQQQQQHFNRLAGAGQMPGHGQDAGHDNVSEDNRRTMAFIADLLNENTREAALLELSKKREQVPELALILWHSFGACPYCLALGSQNYFEMKEITDRVPFLGVMTSLLQEIISVYTLLNPSQLTAAASNRVCNALALLQCVASHNDTRTLFLNAHIPLFLYPFLNTTSKSRPFEYLRLTSLGVIGALVKNDSSEVINFLLTTEIIPLCLRIMETGSELSKTVAIFIVQKILLDDNGLNYICATYERFYAVGTVLSNMVAQLVESQTARLLKHVVRCFLRLSDNARAREALRQCLPEPLRDATFSSVLRDDAATKRCLAQLLINLSDNVVDPSSAGVSNM</sequence>
<evidence type="ECO:0000256" key="1">
    <source>
        <dbReference type="ARBA" id="ARBA00006385"/>
    </source>
</evidence>
<comment type="similarity">
    <text evidence="1">Belongs to the CNOT9 family.</text>
</comment>
<dbReference type="InterPro" id="IPR011989">
    <property type="entry name" value="ARM-like"/>
</dbReference>
<dbReference type="SUPFAM" id="SSF81995">
    <property type="entry name" value="beta-sandwich domain of Sec23/24"/>
    <property type="match status" value="1"/>
</dbReference>
<dbReference type="EMBL" id="JABEYC010000191">
    <property type="protein sequence ID" value="KAF4980979.1"/>
    <property type="molecule type" value="Genomic_DNA"/>
</dbReference>
<gene>
    <name evidence="3" type="ORF">FZEAL_3136</name>
</gene>
<evidence type="ECO:0000313" key="3">
    <source>
        <dbReference type="EMBL" id="KAF4980979.1"/>
    </source>
</evidence>
<feature type="compositionally biased region" description="Low complexity" evidence="2">
    <location>
        <begin position="34"/>
        <end position="45"/>
    </location>
</feature>